<gene>
    <name evidence="1" type="ORF">Tco_0728983</name>
</gene>
<organism evidence="1 2">
    <name type="scientific">Tanacetum coccineum</name>
    <dbReference type="NCBI Taxonomy" id="301880"/>
    <lineage>
        <taxon>Eukaryota</taxon>
        <taxon>Viridiplantae</taxon>
        <taxon>Streptophyta</taxon>
        <taxon>Embryophyta</taxon>
        <taxon>Tracheophyta</taxon>
        <taxon>Spermatophyta</taxon>
        <taxon>Magnoliopsida</taxon>
        <taxon>eudicotyledons</taxon>
        <taxon>Gunneridae</taxon>
        <taxon>Pentapetalae</taxon>
        <taxon>asterids</taxon>
        <taxon>campanulids</taxon>
        <taxon>Asterales</taxon>
        <taxon>Asteraceae</taxon>
        <taxon>Asteroideae</taxon>
        <taxon>Anthemideae</taxon>
        <taxon>Anthemidinae</taxon>
        <taxon>Tanacetum</taxon>
    </lineage>
</organism>
<comment type="caution">
    <text evidence="1">The sequence shown here is derived from an EMBL/GenBank/DDBJ whole genome shotgun (WGS) entry which is preliminary data.</text>
</comment>
<proteinExistence type="predicted"/>
<dbReference type="EMBL" id="BQNB010010573">
    <property type="protein sequence ID" value="GJS79102.1"/>
    <property type="molecule type" value="Genomic_DNA"/>
</dbReference>
<evidence type="ECO:0000313" key="2">
    <source>
        <dbReference type="Proteomes" id="UP001151760"/>
    </source>
</evidence>
<dbReference type="Proteomes" id="UP001151760">
    <property type="component" value="Unassembled WGS sequence"/>
</dbReference>
<keyword evidence="2" id="KW-1185">Reference proteome</keyword>
<protein>
    <submittedName>
        <fullName evidence="1">Uncharacterized protein</fullName>
    </submittedName>
</protein>
<evidence type="ECO:0000313" key="1">
    <source>
        <dbReference type="EMBL" id="GJS79102.1"/>
    </source>
</evidence>
<reference evidence="1" key="2">
    <citation type="submission" date="2022-01" db="EMBL/GenBank/DDBJ databases">
        <authorList>
            <person name="Yamashiro T."/>
            <person name="Shiraishi A."/>
            <person name="Satake H."/>
            <person name="Nakayama K."/>
        </authorList>
    </citation>
    <scope>NUCLEOTIDE SEQUENCE</scope>
</reference>
<accession>A0ABQ4YQB0</accession>
<sequence>MKQDQTIKKEVDDIKTPLDVCSLSFGASRDRSYEIIATKQEGEGIHGEVGVEFYGGEEDGEELVEMGEVGGGPFGKGEGGEGGRKNIAVARVDRNMGAGKEETRRIS</sequence>
<reference evidence="1" key="1">
    <citation type="journal article" date="2022" name="Int. J. Mol. Sci.">
        <title>Draft Genome of Tanacetum Coccineum: Genomic Comparison of Closely Related Tanacetum-Family Plants.</title>
        <authorList>
            <person name="Yamashiro T."/>
            <person name="Shiraishi A."/>
            <person name="Nakayama K."/>
            <person name="Satake H."/>
        </authorList>
    </citation>
    <scope>NUCLEOTIDE SEQUENCE</scope>
</reference>
<name>A0ABQ4YQB0_9ASTR</name>